<dbReference type="AlphaFoldDB" id="A0AA86SM68"/>
<dbReference type="Gramene" id="rna-AYBTSS11_LOCUS6616">
    <property type="protein sequence ID" value="CAJ1933905.1"/>
    <property type="gene ID" value="gene-AYBTSS11_LOCUS6616"/>
</dbReference>
<organism evidence="1 2">
    <name type="scientific">Sphenostylis stenocarpa</name>
    <dbReference type="NCBI Taxonomy" id="92480"/>
    <lineage>
        <taxon>Eukaryota</taxon>
        <taxon>Viridiplantae</taxon>
        <taxon>Streptophyta</taxon>
        <taxon>Embryophyta</taxon>
        <taxon>Tracheophyta</taxon>
        <taxon>Spermatophyta</taxon>
        <taxon>Magnoliopsida</taxon>
        <taxon>eudicotyledons</taxon>
        <taxon>Gunneridae</taxon>
        <taxon>Pentapetalae</taxon>
        <taxon>rosids</taxon>
        <taxon>fabids</taxon>
        <taxon>Fabales</taxon>
        <taxon>Fabaceae</taxon>
        <taxon>Papilionoideae</taxon>
        <taxon>50 kb inversion clade</taxon>
        <taxon>NPAAA clade</taxon>
        <taxon>indigoferoid/millettioid clade</taxon>
        <taxon>Phaseoleae</taxon>
        <taxon>Sphenostylis</taxon>
    </lineage>
</organism>
<protein>
    <submittedName>
        <fullName evidence="1">Uncharacterized protein</fullName>
    </submittedName>
</protein>
<proteinExistence type="predicted"/>
<dbReference type="EMBL" id="OY731399">
    <property type="protein sequence ID" value="CAJ1933905.1"/>
    <property type="molecule type" value="Genomic_DNA"/>
</dbReference>
<evidence type="ECO:0000313" key="2">
    <source>
        <dbReference type="Proteomes" id="UP001189624"/>
    </source>
</evidence>
<accession>A0AA86SM68</accession>
<name>A0AA86SM68_9FABA</name>
<sequence length="139" mass="15399">MDSFQTPPSLMWEERGGKPCRKRQKTKLPSLIPSCILWCMELLVIPSGCSCTFFCSKVRDASKGEVRDASKGEVNHAEVTGYTTNFTRSQCILCKGAGSDIKPIESRTVREFFCVSLLISSVAYLPHLLRSSARSCVLS</sequence>
<evidence type="ECO:0000313" key="1">
    <source>
        <dbReference type="EMBL" id="CAJ1933905.1"/>
    </source>
</evidence>
<gene>
    <name evidence="1" type="ORF">AYBTSS11_LOCUS6616</name>
</gene>
<dbReference type="Proteomes" id="UP001189624">
    <property type="component" value="Chromosome 2"/>
</dbReference>
<keyword evidence="2" id="KW-1185">Reference proteome</keyword>
<reference evidence="1" key="1">
    <citation type="submission" date="2023-10" db="EMBL/GenBank/DDBJ databases">
        <authorList>
            <person name="Domelevo Entfellner J.-B."/>
        </authorList>
    </citation>
    <scope>NUCLEOTIDE SEQUENCE</scope>
</reference>